<accession>A0A327Q4R9</accession>
<evidence type="ECO:0000259" key="2">
    <source>
        <dbReference type="PROSITE" id="PS50846"/>
    </source>
</evidence>
<dbReference type="EMBL" id="QLLL01000010">
    <property type="protein sequence ID" value="RAI99419.1"/>
    <property type="molecule type" value="Genomic_DNA"/>
</dbReference>
<dbReference type="RefSeq" id="WP_111599941.1">
    <property type="nucleotide sequence ID" value="NZ_QLLL01000010.1"/>
</dbReference>
<sequence length="182" mass="20203">MKLFTFIAAFVTLFTFSANAQYKKASLQASGLTCAMCSNATLKSLQTLPFVESIDTDLENTTFILNFKKDANVSIDEMRAKVEDAGFSVAKLVVTADFDNVKISNDAHINYNGNTLHFVSVKDQTLNGEKSFTVVDKDFIPAKSYKKYSEQTKMACIKTGFMQDCCHTPGTTNSKRVYHVTI</sequence>
<gene>
    <name evidence="3" type="ORF">LX64_04553</name>
</gene>
<evidence type="ECO:0000313" key="3">
    <source>
        <dbReference type="EMBL" id="RAI99419.1"/>
    </source>
</evidence>
<feature type="domain" description="HMA" evidence="2">
    <location>
        <begin position="23"/>
        <end position="90"/>
    </location>
</feature>
<evidence type="ECO:0000313" key="4">
    <source>
        <dbReference type="Proteomes" id="UP000249547"/>
    </source>
</evidence>
<feature type="signal peptide" evidence="1">
    <location>
        <begin position="1"/>
        <end position="20"/>
    </location>
</feature>
<organism evidence="3 4">
    <name type="scientific">Chitinophaga skermanii</name>
    <dbReference type="NCBI Taxonomy" id="331697"/>
    <lineage>
        <taxon>Bacteria</taxon>
        <taxon>Pseudomonadati</taxon>
        <taxon>Bacteroidota</taxon>
        <taxon>Chitinophagia</taxon>
        <taxon>Chitinophagales</taxon>
        <taxon>Chitinophagaceae</taxon>
        <taxon>Chitinophaga</taxon>
    </lineage>
</organism>
<dbReference type="AlphaFoldDB" id="A0A327Q4R9"/>
<evidence type="ECO:0000256" key="1">
    <source>
        <dbReference type="SAM" id="SignalP"/>
    </source>
</evidence>
<dbReference type="CDD" id="cd00371">
    <property type="entry name" value="HMA"/>
    <property type="match status" value="1"/>
</dbReference>
<comment type="caution">
    <text evidence="3">The sequence shown here is derived from an EMBL/GenBank/DDBJ whole genome shotgun (WGS) entry which is preliminary data.</text>
</comment>
<dbReference type="PROSITE" id="PS50846">
    <property type="entry name" value="HMA_2"/>
    <property type="match status" value="1"/>
</dbReference>
<dbReference type="SUPFAM" id="SSF55008">
    <property type="entry name" value="HMA, heavy metal-associated domain"/>
    <property type="match status" value="1"/>
</dbReference>
<dbReference type="InterPro" id="IPR036163">
    <property type="entry name" value="HMA_dom_sf"/>
</dbReference>
<name>A0A327Q4R9_9BACT</name>
<feature type="chain" id="PRO_5016234680" evidence="1">
    <location>
        <begin position="21"/>
        <end position="182"/>
    </location>
</feature>
<keyword evidence="4" id="KW-1185">Reference proteome</keyword>
<dbReference type="GO" id="GO:0046872">
    <property type="term" value="F:metal ion binding"/>
    <property type="evidence" value="ECO:0007669"/>
    <property type="project" value="InterPro"/>
</dbReference>
<dbReference type="InterPro" id="IPR006121">
    <property type="entry name" value="HMA_dom"/>
</dbReference>
<keyword evidence="1" id="KW-0732">Signal</keyword>
<protein>
    <submittedName>
        <fullName evidence="3">Copper chaperone CopZ</fullName>
    </submittedName>
</protein>
<reference evidence="3 4" key="1">
    <citation type="submission" date="2018-06" db="EMBL/GenBank/DDBJ databases">
        <title>Genomic Encyclopedia of Archaeal and Bacterial Type Strains, Phase II (KMG-II): from individual species to whole genera.</title>
        <authorList>
            <person name="Goeker M."/>
        </authorList>
    </citation>
    <scope>NUCLEOTIDE SEQUENCE [LARGE SCALE GENOMIC DNA]</scope>
    <source>
        <strain evidence="3 4">DSM 23857</strain>
    </source>
</reference>
<dbReference type="OrthoDB" id="667084at2"/>
<dbReference type="Gene3D" id="3.30.70.100">
    <property type="match status" value="1"/>
</dbReference>
<dbReference type="Proteomes" id="UP000249547">
    <property type="component" value="Unassembled WGS sequence"/>
</dbReference>
<proteinExistence type="predicted"/>
<dbReference type="Pfam" id="PF00403">
    <property type="entry name" value="HMA"/>
    <property type="match status" value="1"/>
</dbReference>